<proteinExistence type="predicted"/>
<sequence>MSIGSALFGGGRKSSTARRAGSAMSKANRIRKGSQDVGNAEALRSQVAELEHALQTELAAMAEQWDSPREELEEVVIRASASNIYVPALGLLWRPYWQASDGFTEPAF</sequence>
<comment type="caution">
    <text evidence="2">The sequence shown here is derived from an EMBL/GenBank/DDBJ whole genome shotgun (WGS) entry which is preliminary data.</text>
</comment>
<accession>A0A840QZR9</accession>
<dbReference type="EMBL" id="JACHHW010000001">
    <property type="protein sequence ID" value="MBB5185908.1"/>
    <property type="molecule type" value="Genomic_DNA"/>
</dbReference>
<gene>
    <name evidence="2" type="ORF">HNQ57_000167</name>
</gene>
<keyword evidence="3" id="KW-1185">Reference proteome</keyword>
<reference evidence="2 3" key="1">
    <citation type="submission" date="2020-08" db="EMBL/GenBank/DDBJ databases">
        <title>Genomic Encyclopedia of Type Strains, Phase IV (KMG-IV): sequencing the most valuable type-strain genomes for metagenomic binning, comparative biology and taxonomic classification.</title>
        <authorList>
            <person name="Goeker M."/>
        </authorList>
    </citation>
    <scope>NUCLEOTIDE SEQUENCE [LARGE SCALE GENOMIC DNA]</scope>
    <source>
        <strain evidence="2 3">DSM 25701</strain>
    </source>
</reference>
<protein>
    <submittedName>
        <fullName evidence="2">Uncharacterized protein</fullName>
    </submittedName>
</protein>
<evidence type="ECO:0000313" key="2">
    <source>
        <dbReference type="EMBL" id="MBB5185908.1"/>
    </source>
</evidence>
<dbReference type="AlphaFoldDB" id="A0A840QZR9"/>
<feature type="region of interest" description="Disordered" evidence="1">
    <location>
        <begin position="1"/>
        <end position="38"/>
    </location>
</feature>
<organism evidence="2 3">
    <name type="scientific">Zhongshania antarctica</name>
    <dbReference type="NCBI Taxonomy" id="641702"/>
    <lineage>
        <taxon>Bacteria</taxon>
        <taxon>Pseudomonadati</taxon>
        <taxon>Pseudomonadota</taxon>
        <taxon>Gammaproteobacteria</taxon>
        <taxon>Cellvibrionales</taxon>
        <taxon>Spongiibacteraceae</taxon>
        <taxon>Zhongshania</taxon>
    </lineage>
</organism>
<dbReference type="RefSeq" id="WP_184460744.1">
    <property type="nucleotide sequence ID" value="NZ_JACHHW010000001.1"/>
</dbReference>
<evidence type="ECO:0000256" key="1">
    <source>
        <dbReference type="SAM" id="MobiDB-lite"/>
    </source>
</evidence>
<dbReference type="Proteomes" id="UP000536640">
    <property type="component" value="Unassembled WGS sequence"/>
</dbReference>
<name>A0A840QZR9_9GAMM</name>
<evidence type="ECO:0000313" key="3">
    <source>
        <dbReference type="Proteomes" id="UP000536640"/>
    </source>
</evidence>